<protein>
    <submittedName>
        <fullName evidence="6">DegT/DnrJ/EryC1/StrS family aminotransferase</fullName>
    </submittedName>
</protein>
<gene>
    <name evidence="6" type="ORF">ENP94_07395</name>
    <name evidence="7" type="ORF">ENS16_03040</name>
</gene>
<dbReference type="CDD" id="cd00616">
    <property type="entry name" value="AHBA_syn"/>
    <property type="match status" value="1"/>
</dbReference>
<dbReference type="PANTHER" id="PTHR30244:SF36">
    <property type="entry name" value="3-OXO-GLUCOSE-6-PHOSPHATE:GLUTAMATE AMINOTRANSFERASE"/>
    <property type="match status" value="1"/>
</dbReference>
<comment type="similarity">
    <text evidence="2 5">Belongs to the DegT/DnrJ/EryC1 family.</text>
</comment>
<dbReference type="Gene3D" id="3.40.640.10">
    <property type="entry name" value="Type I PLP-dependent aspartate aminotransferase-like (Major domain)"/>
    <property type="match status" value="1"/>
</dbReference>
<accession>A0A7C1T203</accession>
<organism evidence="6">
    <name type="scientific">candidate division WOR-3 bacterium</name>
    <dbReference type="NCBI Taxonomy" id="2052148"/>
    <lineage>
        <taxon>Bacteria</taxon>
        <taxon>Bacteria division WOR-3</taxon>
    </lineage>
</organism>
<dbReference type="Gene3D" id="3.90.1150.10">
    <property type="entry name" value="Aspartate Aminotransferase, domain 1"/>
    <property type="match status" value="1"/>
</dbReference>
<reference evidence="6" key="1">
    <citation type="journal article" date="2020" name="mSystems">
        <title>Genome- and Community-Level Interaction Insights into Carbon Utilization and Element Cycling Functions of Hydrothermarchaeota in Hydrothermal Sediment.</title>
        <authorList>
            <person name="Zhou Z."/>
            <person name="Liu Y."/>
            <person name="Xu W."/>
            <person name="Pan J."/>
            <person name="Luo Z.H."/>
            <person name="Li M."/>
        </authorList>
    </citation>
    <scope>NUCLEOTIDE SEQUENCE [LARGE SCALE GENOMIC DNA]</scope>
    <source>
        <strain evidence="6">SpSt-265</strain>
        <strain evidence="7">SpSt-465</strain>
    </source>
</reference>
<proteinExistence type="inferred from homology"/>
<evidence type="ECO:0000313" key="6">
    <source>
        <dbReference type="EMBL" id="HEA87811.1"/>
    </source>
</evidence>
<dbReference type="SUPFAM" id="SSF53383">
    <property type="entry name" value="PLP-dependent transferases"/>
    <property type="match status" value="1"/>
</dbReference>
<dbReference type="PANTHER" id="PTHR30244">
    <property type="entry name" value="TRANSAMINASE"/>
    <property type="match status" value="1"/>
</dbReference>
<feature type="modified residue" description="N6-(pyridoxal phosphate)lysine" evidence="4">
    <location>
        <position position="188"/>
    </location>
</feature>
<evidence type="ECO:0000313" key="7">
    <source>
        <dbReference type="EMBL" id="HFJ53649.1"/>
    </source>
</evidence>
<dbReference type="GO" id="GO:0000271">
    <property type="term" value="P:polysaccharide biosynthetic process"/>
    <property type="evidence" value="ECO:0007669"/>
    <property type="project" value="TreeGrafter"/>
</dbReference>
<comment type="caution">
    <text evidence="6">The sequence shown here is derived from an EMBL/GenBank/DDBJ whole genome shotgun (WGS) entry which is preliminary data.</text>
</comment>
<keyword evidence="1 4" id="KW-0663">Pyridoxal phosphate</keyword>
<dbReference type="GO" id="GO:0008483">
    <property type="term" value="F:transaminase activity"/>
    <property type="evidence" value="ECO:0007669"/>
    <property type="project" value="UniProtKB-KW"/>
</dbReference>
<dbReference type="PIRSF" id="PIRSF000390">
    <property type="entry name" value="PLP_StrS"/>
    <property type="match status" value="1"/>
</dbReference>
<sequence length="337" mass="37792">MTPAVAFYQPALENQEFSPKFHQVLERILVSGRFVCGEELRAFESELTDYLGVPQVFCLKSGTDALYYGLKALGIGPGDEVLTSPFTFSATVEAIVRTGARPVFADIEPVTLCLDPERCAQQLTSRTRAIVLVHLFGNCGDLDRFVRLCRSNNLLLIEDAAQALGTEFQGRKLGSFGDAAIFSFYPTKNLGALGNGGALVINRPPEIPNSARLDELQAGFLRLKLPQLDDWNARRRELAERYRLALHPWVRFATSHPDSLPNCHQFAILTPYRDRLRQFLSENGIQTMIYYPEPLHPLPVASRVASEILCLPVRHSLTFEEQGLIINKILEFFRTVL</sequence>
<dbReference type="Pfam" id="PF01041">
    <property type="entry name" value="DegT_DnrJ_EryC1"/>
    <property type="match status" value="2"/>
</dbReference>
<feature type="active site" description="Proton acceptor" evidence="3">
    <location>
        <position position="188"/>
    </location>
</feature>
<dbReference type="InterPro" id="IPR000653">
    <property type="entry name" value="DegT/StrS_aminotransferase"/>
</dbReference>
<dbReference type="InterPro" id="IPR015424">
    <property type="entry name" value="PyrdxlP-dep_Trfase"/>
</dbReference>
<keyword evidence="6" id="KW-0808">Transferase</keyword>
<name>A0A7C1T203_UNCW3</name>
<evidence type="ECO:0000256" key="1">
    <source>
        <dbReference type="ARBA" id="ARBA00022898"/>
    </source>
</evidence>
<dbReference type="EMBL" id="DSLG01000008">
    <property type="protein sequence ID" value="HEA87811.1"/>
    <property type="molecule type" value="Genomic_DNA"/>
</dbReference>
<evidence type="ECO:0000256" key="5">
    <source>
        <dbReference type="RuleBase" id="RU004508"/>
    </source>
</evidence>
<dbReference type="InterPro" id="IPR015421">
    <property type="entry name" value="PyrdxlP-dep_Trfase_major"/>
</dbReference>
<dbReference type="GO" id="GO:0030170">
    <property type="term" value="F:pyridoxal phosphate binding"/>
    <property type="evidence" value="ECO:0007669"/>
    <property type="project" value="TreeGrafter"/>
</dbReference>
<evidence type="ECO:0000256" key="2">
    <source>
        <dbReference type="ARBA" id="ARBA00037999"/>
    </source>
</evidence>
<dbReference type="AlphaFoldDB" id="A0A7C1T203"/>
<keyword evidence="6" id="KW-0032">Aminotransferase</keyword>
<evidence type="ECO:0000256" key="4">
    <source>
        <dbReference type="PIRSR" id="PIRSR000390-2"/>
    </source>
</evidence>
<dbReference type="EMBL" id="DSTU01000004">
    <property type="protein sequence ID" value="HFJ53649.1"/>
    <property type="molecule type" value="Genomic_DNA"/>
</dbReference>
<dbReference type="InterPro" id="IPR015422">
    <property type="entry name" value="PyrdxlP-dep_Trfase_small"/>
</dbReference>
<evidence type="ECO:0000256" key="3">
    <source>
        <dbReference type="PIRSR" id="PIRSR000390-1"/>
    </source>
</evidence>